<evidence type="ECO:0000256" key="4">
    <source>
        <dbReference type="RuleBase" id="RU365031"/>
    </source>
</evidence>
<keyword evidence="2 4" id="KW-0808">Transferase</keyword>
<dbReference type="PANTHER" id="PTHR11104">
    <property type="entry name" value="AMINOGLYCOSIDE N3-ACETYLTRANSFERASE"/>
    <property type="match status" value="1"/>
</dbReference>
<dbReference type="RefSeq" id="WP_113032572.1">
    <property type="nucleotide sequence ID" value="NZ_QMFB01000011.1"/>
</dbReference>
<dbReference type="Proteomes" id="UP000250369">
    <property type="component" value="Unassembled WGS sequence"/>
</dbReference>
<gene>
    <name evidence="5" type="ORF">DQG23_19600</name>
</gene>
<evidence type="ECO:0000256" key="3">
    <source>
        <dbReference type="ARBA" id="ARBA00023315"/>
    </source>
</evidence>
<reference evidence="5 6" key="1">
    <citation type="journal article" date="2009" name="Int. J. Syst. Evol. Microbiol.">
        <title>Paenibacillus contaminans sp. nov., isolated from a contaminated laboratory plate.</title>
        <authorList>
            <person name="Chou J.H."/>
            <person name="Lee J.H."/>
            <person name="Lin M.C."/>
            <person name="Chang P.S."/>
            <person name="Arun A.B."/>
            <person name="Young C.C."/>
            <person name="Chen W.M."/>
        </authorList>
    </citation>
    <scope>NUCLEOTIDE SEQUENCE [LARGE SCALE GENOMIC DNA]</scope>
    <source>
        <strain evidence="5 6">CKOBP-6</strain>
    </source>
</reference>
<evidence type="ECO:0000313" key="6">
    <source>
        <dbReference type="Proteomes" id="UP000250369"/>
    </source>
</evidence>
<dbReference type="InterPro" id="IPR028345">
    <property type="entry name" value="Antibiotic_NAT-like"/>
</dbReference>
<sequence>MNSKSTQAVTLEEIVQAFQQVGVSAGDTVLIHSSLQSFGHVIGGPISVIDAIKTAVTASGTVVFPTLVQQDFQNAYRNWDIRTSPSDVGRITEVFRLLPDSVRSDQATHSVAAWGKGADELTAEHSAYGPRMGVFGDYCFSYSSPWQKMYLQQARIVFIGVSMNYNTFKHFAEYSLVEHYCNAIGEPARKCEAMSKLARHGVPGVWPFHNAAKTQELLEANGLISYARCGNSLFTGIKANDYVDHVLQAFKANPAKWFDEAFLSWLEQDVFGH</sequence>
<evidence type="ECO:0000256" key="2">
    <source>
        <dbReference type="ARBA" id="ARBA00022679"/>
    </source>
</evidence>
<name>A0A329MP17_9BACL</name>
<evidence type="ECO:0000256" key="1">
    <source>
        <dbReference type="ARBA" id="ARBA00006383"/>
    </source>
</evidence>
<dbReference type="Pfam" id="PF02522">
    <property type="entry name" value="Antibiotic_NAT"/>
    <property type="match status" value="1"/>
</dbReference>
<protein>
    <recommendedName>
        <fullName evidence="4">Aminoglycoside N(3)-acetyltransferase</fullName>
        <ecNumber evidence="4">2.3.1.-</ecNumber>
    </recommendedName>
</protein>
<dbReference type="SUPFAM" id="SSF110710">
    <property type="entry name" value="TTHA0583/YokD-like"/>
    <property type="match status" value="1"/>
</dbReference>
<keyword evidence="6" id="KW-1185">Reference proteome</keyword>
<dbReference type="GO" id="GO:0046677">
    <property type="term" value="P:response to antibiotic"/>
    <property type="evidence" value="ECO:0007669"/>
    <property type="project" value="UniProtKB-KW"/>
</dbReference>
<keyword evidence="4" id="KW-0046">Antibiotic resistance</keyword>
<dbReference type="EC" id="2.3.1.-" evidence="4"/>
<comment type="caution">
    <text evidence="5">The sequence shown here is derived from an EMBL/GenBank/DDBJ whole genome shotgun (WGS) entry which is preliminary data.</text>
</comment>
<organism evidence="5 6">
    <name type="scientific">Paenibacillus contaminans</name>
    <dbReference type="NCBI Taxonomy" id="450362"/>
    <lineage>
        <taxon>Bacteria</taxon>
        <taxon>Bacillati</taxon>
        <taxon>Bacillota</taxon>
        <taxon>Bacilli</taxon>
        <taxon>Bacillales</taxon>
        <taxon>Paenibacillaceae</taxon>
        <taxon>Paenibacillus</taxon>
    </lineage>
</organism>
<comment type="similarity">
    <text evidence="1 4">Belongs to the antibiotic N-acetyltransferase family.</text>
</comment>
<comment type="catalytic activity">
    <reaction evidence="4">
        <text>a 2-deoxystreptamine antibiotic + acetyl-CoA = an N(3)-acetyl-2-deoxystreptamine antibiotic + CoA + H(+)</text>
        <dbReference type="Rhea" id="RHEA:12665"/>
        <dbReference type="ChEBI" id="CHEBI:15378"/>
        <dbReference type="ChEBI" id="CHEBI:57287"/>
        <dbReference type="ChEBI" id="CHEBI:57288"/>
        <dbReference type="ChEBI" id="CHEBI:57921"/>
        <dbReference type="ChEBI" id="CHEBI:77452"/>
        <dbReference type="EC" id="2.3.1.81"/>
    </reaction>
</comment>
<dbReference type="OrthoDB" id="7330654at2"/>
<dbReference type="InterPro" id="IPR003679">
    <property type="entry name" value="Amioglycoside_AcTrfase"/>
</dbReference>
<dbReference type="PANTHER" id="PTHR11104:SF0">
    <property type="entry name" value="SPBETA PROPHAGE-DERIVED AMINOGLYCOSIDE N(3')-ACETYLTRANSFERASE-LIKE PROTEIN YOKD"/>
    <property type="match status" value="1"/>
</dbReference>
<dbReference type="EMBL" id="QMFB01000011">
    <property type="protein sequence ID" value="RAV19667.1"/>
    <property type="molecule type" value="Genomic_DNA"/>
</dbReference>
<keyword evidence="3 4" id="KW-0012">Acyltransferase</keyword>
<dbReference type="AlphaFoldDB" id="A0A329MP17"/>
<dbReference type="GO" id="GO:0046353">
    <property type="term" value="F:aminoglycoside 3-N-acetyltransferase activity"/>
    <property type="evidence" value="ECO:0007669"/>
    <property type="project" value="UniProtKB-EC"/>
</dbReference>
<accession>A0A329MP17</accession>
<proteinExistence type="inferred from homology"/>
<evidence type="ECO:0000313" key="5">
    <source>
        <dbReference type="EMBL" id="RAV19667.1"/>
    </source>
</evidence>